<dbReference type="EMBL" id="CAJHCP010000009">
    <property type="protein sequence ID" value="CAD6547249.1"/>
    <property type="molecule type" value="Genomic_DNA"/>
</dbReference>
<evidence type="ECO:0000313" key="2">
    <source>
        <dbReference type="Proteomes" id="UP000598032"/>
    </source>
</evidence>
<comment type="caution">
    <text evidence="1">The sequence shown here is derived from an EMBL/GenBank/DDBJ whole genome shotgun (WGS) entry which is preliminary data.</text>
</comment>
<proteinExistence type="predicted"/>
<name>A0ABN7I3X2_9BURK</name>
<evidence type="ECO:0000313" key="1">
    <source>
        <dbReference type="EMBL" id="CAD6547249.1"/>
    </source>
</evidence>
<protein>
    <recommendedName>
        <fullName evidence="3">Type VI secretion system baseplate subunit TssG</fullName>
    </recommendedName>
</protein>
<accession>A0ABN7I3X2</accession>
<reference evidence="1 2" key="1">
    <citation type="submission" date="2020-10" db="EMBL/GenBank/DDBJ databases">
        <authorList>
            <person name="Peeters C."/>
        </authorList>
    </citation>
    <scope>NUCLEOTIDE SEQUENCE [LARGE SCALE GENOMIC DNA]</scope>
    <source>
        <strain evidence="1 2">LMG 28140</strain>
    </source>
</reference>
<dbReference type="Proteomes" id="UP000598032">
    <property type="component" value="Unassembled WGS sequence"/>
</dbReference>
<dbReference type="PANTHER" id="PTHR35564:SF4">
    <property type="entry name" value="CYTOPLASMIC PROTEIN"/>
    <property type="match status" value="1"/>
</dbReference>
<keyword evidence="2" id="KW-1185">Reference proteome</keyword>
<dbReference type="Pfam" id="PF06996">
    <property type="entry name" value="T6SS_TssG"/>
    <property type="match status" value="1"/>
</dbReference>
<dbReference type="RefSeq" id="WP_201644401.1">
    <property type="nucleotide sequence ID" value="NZ_CAJHCP010000009.1"/>
</dbReference>
<dbReference type="InterPro" id="IPR010732">
    <property type="entry name" value="T6SS_TssG-like"/>
</dbReference>
<organism evidence="1 2">
    <name type="scientific">Paraburkholderia metrosideri</name>
    <dbReference type="NCBI Taxonomy" id="580937"/>
    <lineage>
        <taxon>Bacteria</taxon>
        <taxon>Pseudomonadati</taxon>
        <taxon>Pseudomonadota</taxon>
        <taxon>Betaproteobacteria</taxon>
        <taxon>Burkholderiales</taxon>
        <taxon>Burkholderiaceae</taxon>
        <taxon>Paraburkholderia</taxon>
    </lineage>
</organism>
<evidence type="ECO:0008006" key="3">
    <source>
        <dbReference type="Google" id="ProtNLM"/>
    </source>
</evidence>
<dbReference type="NCBIfam" id="TIGR03347">
    <property type="entry name" value="VI_chp_1"/>
    <property type="match status" value="1"/>
</dbReference>
<gene>
    <name evidence="1" type="ORF">LMG28140_04445</name>
</gene>
<sequence>MDQASSALPNARSPREILPAALIEQLQAQPWRYGFFALMRRLNANPAVAPVGTARLPGADPFRVGQKPSLIFAPREIAEAKLKDGKLHIRLYGLGMAGPNGPLPIHVTEIAREREELRQDPTLSNFLDIFHHRSLTLLYRAWARSQSTVNLDRPEHDRFSVYVATLSGHRQRRDRRWPLPAHVHLSAAPHLVRQPRNVDGLRSMIAYHFGVPVRIEENVFQWMSIESEELCRMGKERMSSYMGSGAVLGEQMPDRLYRFQIVIGPLDIEAYYGFTPRGSNLLRLIECVRAFIGKQYNWELKLLIKPRGATPAVMGGPEQLGWSSWLGQSPTDEPVVGMRFEPELYLRQIRESAAKRTKRAEGGSV</sequence>
<dbReference type="PANTHER" id="PTHR35564">
    <property type="match status" value="1"/>
</dbReference>